<dbReference type="OrthoDB" id="1507364at2759"/>
<dbReference type="PROSITE" id="PS00636">
    <property type="entry name" value="DNAJ_1"/>
    <property type="match status" value="1"/>
</dbReference>
<evidence type="ECO:0000256" key="3">
    <source>
        <dbReference type="ARBA" id="ARBA00022824"/>
    </source>
</evidence>
<evidence type="ECO:0000259" key="7">
    <source>
        <dbReference type="PROSITE" id="PS50076"/>
    </source>
</evidence>
<dbReference type="Pfam" id="PF00226">
    <property type="entry name" value="DnaJ"/>
    <property type="match status" value="1"/>
</dbReference>
<keyword evidence="9" id="KW-1185">Reference proteome</keyword>
<dbReference type="InterPro" id="IPR036869">
    <property type="entry name" value="J_dom_sf"/>
</dbReference>
<keyword evidence="3" id="KW-0256">Endoplasmic reticulum</keyword>
<feature type="region of interest" description="Disordered" evidence="6">
    <location>
        <begin position="1"/>
        <end position="33"/>
    </location>
</feature>
<comment type="subcellular location">
    <subcellularLocation>
        <location evidence="1">Endoplasmic reticulum membrane</location>
        <topology evidence="1">Single-pass membrane protein</topology>
    </subcellularLocation>
</comment>
<sequence length="354" mass="39098">MPATASGSDAKDGSARSREHNQGNQDRKYTPEQKAAVLRIRKCGGTEFYEILSIQRSATDSEIKKAYRKQSLLTHPDKNGYEGADEAFKMVSRAFQILSDSDKKSRYDKFGGDPDSRFNPGPSASSGGSPFGGFSGGGFPRGGAGPAFDAEISPEEMFNRFFNGGFGGMGGGFSPFGGPQFVFNMGGGPGFRVHQFGGAMPRRRPRAPDGQPEPPIDSWGFLRQLLPLILLFVLPLLSSLLSGSSTPSGPSYRFDTAKPPHTMGRTTPKLNINYFVNPLEVDDYSPRKLKQLDSRVEVDYVTSIRNECEVEVHARERKIQEAQGWFFPDVEKMKEARAMELKNCRRLDQLRGKF</sequence>
<dbReference type="GO" id="GO:0030544">
    <property type="term" value="F:Hsp70 protein binding"/>
    <property type="evidence" value="ECO:0007669"/>
    <property type="project" value="TreeGrafter"/>
</dbReference>
<organism evidence="8 9">
    <name type="scientific">Penicillium capsulatum</name>
    <dbReference type="NCBI Taxonomy" id="69766"/>
    <lineage>
        <taxon>Eukaryota</taxon>
        <taxon>Fungi</taxon>
        <taxon>Dikarya</taxon>
        <taxon>Ascomycota</taxon>
        <taxon>Pezizomycotina</taxon>
        <taxon>Eurotiomycetes</taxon>
        <taxon>Eurotiomycetidae</taxon>
        <taxon>Eurotiales</taxon>
        <taxon>Aspergillaceae</taxon>
        <taxon>Penicillium</taxon>
    </lineage>
</organism>
<dbReference type="Gene3D" id="1.10.287.110">
    <property type="entry name" value="DnaJ domain"/>
    <property type="match status" value="1"/>
</dbReference>
<dbReference type="FunFam" id="1.10.287.110:FF:000069">
    <property type="entry name" value="ER associated DnaJ chaperone"/>
    <property type="match status" value="1"/>
</dbReference>
<reference evidence="8" key="1">
    <citation type="submission" date="2022-11" db="EMBL/GenBank/DDBJ databases">
        <authorList>
            <person name="Petersen C."/>
        </authorList>
    </citation>
    <scope>NUCLEOTIDE SEQUENCE</scope>
    <source>
        <strain evidence="8">IBT 21917</strain>
    </source>
</reference>
<reference evidence="8" key="2">
    <citation type="journal article" date="2023" name="IMA Fungus">
        <title>Comparative genomic study of the Penicillium genus elucidates a diverse pangenome and 15 lateral gene transfer events.</title>
        <authorList>
            <person name="Petersen C."/>
            <person name="Sorensen T."/>
            <person name="Nielsen M.R."/>
            <person name="Sondergaard T.E."/>
            <person name="Sorensen J.L."/>
            <person name="Fitzpatrick D.A."/>
            <person name="Frisvad J.C."/>
            <person name="Nielsen K.L."/>
        </authorList>
    </citation>
    <scope>NUCLEOTIDE SEQUENCE</scope>
    <source>
        <strain evidence="8">IBT 21917</strain>
    </source>
</reference>
<evidence type="ECO:0000313" key="9">
    <source>
        <dbReference type="Proteomes" id="UP001146351"/>
    </source>
</evidence>
<dbReference type="Pfam" id="PF09320">
    <property type="entry name" value="DUF1977"/>
    <property type="match status" value="1"/>
</dbReference>
<feature type="compositionally biased region" description="Basic and acidic residues" evidence="6">
    <location>
        <begin position="105"/>
        <end position="116"/>
    </location>
</feature>
<dbReference type="SUPFAM" id="SSF46565">
    <property type="entry name" value="Chaperone J-domain"/>
    <property type="match status" value="1"/>
</dbReference>
<proteinExistence type="predicted"/>
<gene>
    <name evidence="8" type="ORF">N7492_005047</name>
</gene>
<dbReference type="EMBL" id="JAPQKO010000003">
    <property type="protein sequence ID" value="KAJ5172454.1"/>
    <property type="molecule type" value="Genomic_DNA"/>
</dbReference>
<dbReference type="GO" id="GO:0071218">
    <property type="term" value="P:cellular response to misfolded protein"/>
    <property type="evidence" value="ECO:0007669"/>
    <property type="project" value="TreeGrafter"/>
</dbReference>
<dbReference type="PANTHER" id="PTHR43908">
    <property type="entry name" value="AT29763P-RELATED"/>
    <property type="match status" value="1"/>
</dbReference>
<evidence type="ECO:0000256" key="4">
    <source>
        <dbReference type="ARBA" id="ARBA00022989"/>
    </source>
</evidence>
<protein>
    <submittedName>
        <fullName evidence="8">J domain-containing protein</fullName>
    </submittedName>
</protein>
<feature type="region of interest" description="Disordered" evidence="6">
    <location>
        <begin position="105"/>
        <end position="136"/>
    </location>
</feature>
<dbReference type="Proteomes" id="UP001146351">
    <property type="component" value="Unassembled WGS sequence"/>
</dbReference>
<keyword evidence="4" id="KW-1133">Transmembrane helix</keyword>
<dbReference type="InterPro" id="IPR051100">
    <property type="entry name" value="DnaJ_subfamily_B/C"/>
</dbReference>
<evidence type="ECO:0000256" key="1">
    <source>
        <dbReference type="ARBA" id="ARBA00004389"/>
    </source>
</evidence>
<evidence type="ECO:0000313" key="8">
    <source>
        <dbReference type="EMBL" id="KAJ5172454.1"/>
    </source>
</evidence>
<dbReference type="InterPro" id="IPR018253">
    <property type="entry name" value="DnaJ_domain_CS"/>
</dbReference>
<dbReference type="GO" id="GO:0005789">
    <property type="term" value="C:endoplasmic reticulum membrane"/>
    <property type="evidence" value="ECO:0007669"/>
    <property type="project" value="UniProtKB-SubCell"/>
</dbReference>
<feature type="compositionally biased region" description="Basic and acidic residues" evidence="6">
    <location>
        <begin position="9"/>
        <end position="31"/>
    </location>
</feature>
<dbReference type="InterPro" id="IPR015399">
    <property type="entry name" value="DUF1977_DnaJ-like"/>
</dbReference>
<name>A0A9W9I8Q1_9EURO</name>
<evidence type="ECO:0000256" key="5">
    <source>
        <dbReference type="ARBA" id="ARBA00023136"/>
    </source>
</evidence>
<evidence type="ECO:0000256" key="6">
    <source>
        <dbReference type="SAM" id="MobiDB-lite"/>
    </source>
</evidence>
<dbReference type="PANTHER" id="PTHR43908:SF3">
    <property type="entry name" value="AT29763P-RELATED"/>
    <property type="match status" value="1"/>
</dbReference>
<keyword evidence="2" id="KW-0812">Transmembrane</keyword>
<dbReference type="CDD" id="cd06257">
    <property type="entry name" value="DnaJ"/>
    <property type="match status" value="1"/>
</dbReference>
<feature type="domain" description="J" evidence="7">
    <location>
        <begin position="47"/>
        <end position="111"/>
    </location>
</feature>
<dbReference type="AlphaFoldDB" id="A0A9W9I8Q1"/>
<dbReference type="PROSITE" id="PS50076">
    <property type="entry name" value="DNAJ_2"/>
    <property type="match status" value="1"/>
</dbReference>
<evidence type="ECO:0000256" key="2">
    <source>
        <dbReference type="ARBA" id="ARBA00022692"/>
    </source>
</evidence>
<dbReference type="PRINTS" id="PR00625">
    <property type="entry name" value="JDOMAIN"/>
</dbReference>
<keyword evidence="5" id="KW-0472">Membrane</keyword>
<comment type="caution">
    <text evidence="8">The sequence shown here is derived from an EMBL/GenBank/DDBJ whole genome shotgun (WGS) entry which is preliminary data.</text>
</comment>
<accession>A0A9W9I8Q1</accession>
<feature type="region of interest" description="Disordered" evidence="6">
    <location>
        <begin position="243"/>
        <end position="263"/>
    </location>
</feature>
<dbReference type="SMART" id="SM00271">
    <property type="entry name" value="DnaJ"/>
    <property type="match status" value="1"/>
</dbReference>
<dbReference type="InterPro" id="IPR001623">
    <property type="entry name" value="DnaJ_domain"/>
</dbReference>